<dbReference type="Pfam" id="PF18759">
    <property type="entry name" value="Plavaka"/>
    <property type="match status" value="1"/>
</dbReference>
<dbReference type="InterPro" id="IPR041078">
    <property type="entry name" value="Plavaka"/>
</dbReference>
<dbReference type="EMBL" id="JABBWE010000007">
    <property type="protein sequence ID" value="KAG1801725.1"/>
    <property type="molecule type" value="Genomic_DNA"/>
</dbReference>
<proteinExistence type="predicted"/>
<accession>A0A9P7J455</accession>
<dbReference type="RefSeq" id="XP_041165191.1">
    <property type="nucleotide sequence ID" value="XM_041305866.1"/>
</dbReference>
<gene>
    <name evidence="1" type="ORF">HD556DRAFT_1438724</name>
</gene>
<organism evidence="1 2">
    <name type="scientific">Suillus plorans</name>
    <dbReference type="NCBI Taxonomy" id="116603"/>
    <lineage>
        <taxon>Eukaryota</taxon>
        <taxon>Fungi</taxon>
        <taxon>Dikarya</taxon>
        <taxon>Basidiomycota</taxon>
        <taxon>Agaricomycotina</taxon>
        <taxon>Agaricomycetes</taxon>
        <taxon>Agaricomycetidae</taxon>
        <taxon>Boletales</taxon>
        <taxon>Suillineae</taxon>
        <taxon>Suillaceae</taxon>
        <taxon>Suillus</taxon>
    </lineage>
</organism>
<comment type="caution">
    <text evidence="1">The sequence shown here is derived from an EMBL/GenBank/DDBJ whole genome shotgun (WGS) entry which is preliminary data.</text>
</comment>
<protein>
    <submittedName>
        <fullName evidence="1">Uncharacterized protein</fullName>
    </submittedName>
</protein>
<dbReference type="AlphaFoldDB" id="A0A9P7J455"/>
<evidence type="ECO:0000313" key="1">
    <source>
        <dbReference type="EMBL" id="KAG1801725.1"/>
    </source>
</evidence>
<evidence type="ECO:0000313" key="2">
    <source>
        <dbReference type="Proteomes" id="UP000719766"/>
    </source>
</evidence>
<sequence>MKDIVLIPFADASWDFDVYYCDLWEWATNLQNPYLFPHFHFNAQCLSKFNGQSFEHFVDKPFMVQNFWDAQSQLPPDAKPLAFILYADKTKLSSFSTVKGYPVVVRLANLPTDIHNDQEMGGGYVVGWLPVVKEDKQHSGKPAWADFKAMV</sequence>
<dbReference type="GeneID" id="64599630"/>
<dbReference type="Proteomes" id="UP000719766">
    <property type="component" value="Unassembled WGS sequence"/>
</dbReference>
<dbReference type="OrthoDB" id="3239511at2759"/>
<name>A0A9P7J455_9AGAM</name>
<keyword evidence="2" id="KW-1185">Reference proteome</keyword>
<reference evidence="1" key="1">
    <citation type="journal article" date="2020" name="New Phytol.">
        <title>Comparative genomics reveals dynamic genome evolution in host specialist ectomycorrhizal fungi.</title>
        <authorList>
            <person name="Lofgren L.A."/>
            <person name="Nguyen N.H."/>
            <person name="Vilgalys R."/>
            <person name="Ruytinx J."/>
            <person name="Liao H.L."/>
            <person name="Branco S."/>
            <person name="Kuo A."/>
            <person name="LaButti K."/>
            <person name="Lipzen A."/>
            <person name="Andreopoulos W."/>
            <person name="Pangilinan J."/>
            <person name="Riley R."/>
            <person name="Hundley H."/>
            <person name="Na H."/>
            <person name="Barry K."/>
            <person name="Grigoriev I.V."/>
            <person name="Stajich J.E."/>
            <person name="Kennedy P.G."/>
        </authorList>
    </citation>
    <scope>NUCLEOTIDE SEQUENCE</scope>
    <source>
        <strain evidence="1">S12</strain>
    </source>
</reference>